<evidence type="ECO:0000256" key="1">
    <source>
        <dbReference type="SAM" id="MobiDB-lite"/>
    </source>
</evidence>
<name>A0A151QTK7_CAJCA</name>
<dbReference type="Gramene" id="C.cajan_45113.t">
    <property type="protein sequence ID" value="C.cajan_45113.t"/>
    <property type="gene ID" value="C.cajan_45113"/>
</dbReference>
<reference evidence="2" key="1">
    <citation type="journal article" date="2012" name="Nat. Biotechnol.">
        <title>Draft genome sequence of pigeonpea (Cajanus cajan), an orphan legume crop of resource-poor farmers.</title>
        <authorList>
            <person name="Varshney R.K."/>
            <person name="Chen W."/>
            <person name="Li Y."/>
            <person name="Bharti A.K."/>
            <person name="Saxena R.K."/>
            <person name="Schlueter J.A."/>
            <person name="Donoghue M.T."/>
            <person name="Azam S."/>
            <person name="Fan G."/>
            <person name="Whaley A.M."/>
            <person name="Farmer A.D."/>
            <person name="Sheridan J."/>
            <person name="Iwata A."/>
            <person name="Tuteja R."/>
            <person name="Penmetsa R.V."/>
            <person name="Wu W."/>
            <person name="Upadhyaya H.D."/>
            <person name="Yang S.P."/>
            <person name="Shah T."/>
            <person name="Saxena K.B."/>
            <person name="Michael T."/>
            <person name="McCombie W.R."/>
            <person name="Yang B."/>
            <person name="Zhang G."/>
            <person name="Yang H."/>
            <person name="Wang J."/>
            <person name="Spillane C."/>
            <person name="Cook D.R."/>
            <person name="May G.D."/>
            <person name="Xu X."/>
            <person name="Jackson S.A."/>
        </authorList>
    </citation>
    <scope>NUCLEOTIDE SEQUENCE [LARGE SCALE GENOMIC DNA]</scope>
</reference>
<dbReference type="EMBL" id="KQ484826">
    <property type="protein sequence ID" value="KYP33639.1"/>
    <property type="molecule type" value="Genomic_DNA"/>
</dbReference>
<organism evidence="2 3">
    <name type="scientific">Cajanus cajan</name>
    <name type="common">Pigeon pea</name>
    <name type="synonym">Cajanus indicus</name>
    <dbReference type="NCBI Taxonomy" id="3821"/>
    <lineage>
        <taxon>Eukaryota</taxon>
        <taxon>Viridiplantae</taxon>
        <taxon>Streptophyta</taxon>
        <taxon>Embryophyta</taxon>
        <taxon>Tracheophyta</taxon>
        <taxon>Spermatophyta</taxon>
        <taxon>Magnoliopsida</taxon>
        <taxon>eudicotyledons</taxon>
        <taxon>Gunneridae</taxon>
        <taxon>Pentapetalae</taxon>
        <taxon>rosids</taxon>
        <taxon>fabids</taxon>
        <taxon>Fabales</taxon>
        <taxon>Fabaceae</taxon>
        <taxon>Papilionoideae</taxon>
        <taxon>50 kb inversion clade</taxon>
        <taxon>NPAAA clade</taxon>
        <taxon>indigoferoid/millettioid clade</taxon>
        <taxon>Phaseoleae</taxon>
        <taxon>Cajanus</taxon>
    </lineage>
</organism>
<evidence type="ECO:0000313" key="2">
    <source>
        <dbReference type="EMBL" id="KYP33639.1"/>
    </source>
</evidence>
<evidence type="ECO:0000313" key="3">
    <source>
        <dbReference type="Proteomes" id="UP000075243"/>
    </source>
</evidence>
<dbReference type="AlphaFoldDB" id="A0A151QTK7"/>
<gene>
    <name evidence="2" type="ORF">KK1_045497</name>
</gene>
<dbReference type="PANTHER" id="PTHR34222:SF99">
    <property type="entry name" value="PROTEIN, PUTATIVE-RELATED"/>
    <property type="match status" value="1"/>
</dbReference>
<protein>
    <submittedName>
        <fullName evidence="2">Uncharacterized protein</fullName>
    </submittedName>
</protein>
<feature type="compositionally biased region" description="Basic and acidic residues" evidence="1">
    <location>
        <begin position="218"/>
        <end position="231"/>
    </location>
</feature>
<dbReference type="PANTHER" id="PTHR34222">
    <property type="entry name" value="GAG_PRE-INTEGRS DOMAIN-CONTAINING PROTEIN"/>
    <property type="match status" value="1"/>
</dbReference>
<proteinExistence type="predicted"/>
<feature type="region of interest" description="Disordered" evidence="1">
    <location>
        <begin position="189"/>
        <end position="232"/>
    </location>
</feature>
<dbReference type="Proteomes" id="UP000075243">
    <property type="component" value="Unassembled WGS sequence"/>
</dbReference>
<accession>A0A151QTK7</accession>
<keyword evidence="3" id="KW-1185">Reference proteome</keyword>
<sequence length="303" mass="34061">MSWLLNSLSPSIAQSVIFFETAIDILTNLRERFSQGYLLRVVELEEEIYSLKQGSNNVIVYYTSLKSLWENLDNFKPFLPCSCSAKTFHQQDFIILFLKGLDDYFSMVRSQILLLDPLPSTNRVFSMIIQHERQHTGAKTNKKYDHCGCLSHTIEVCYQKHGSSTPKCKHCGHTGHTVDLYYRKYSYPPGHPKYPGRPRPPKKNQSSNEGFVNNAVGEGKKTTTHRGDNPKEIGVVSVNGNRLNITVAQYQQLIALLQANIGLGGANSNDMPIRANLSFSSPNYFSNTISGIPCIFSISTTLN</sequence>